<reference evidence="6" key="2">
    <citation type="submission" date="2015-01" db="EMBL/GenBank/DDBJ databases">
        <title>Evolutionary Origins and Diversification of the Mycorrhizal Mutualists.</title>
        <authorList>
            <consortium name="DOE Joint Genome Institute"/>
            <consortium name="Mycorrhizal Genomics Consortium"/>
            <person name="Kohler A."/>
            <person name="Kuo A."/>
            <person name="Nagy L.G."/>
            <person name="Floudas D."/>
            <person name="Copeland A."/>
            <person name="Barry K.W."/>
            <person name="Cichocki N."/>
            <person name="Veneault-Fourrey C."/>
            <person name="LaButti K."/>
            <person name="Lindquist E.A."/>
            <person name="Lipzen A."/>
            <person name="Lundell T."/>
            <person name="Morin E."/>
            <person name="Murat C."/>
            <person name="Riley R."/>
            <person name="Ohm R."/>
            <person name="Sun H."/>
            <person name="Tunlid A."/>
            <person name="Henrissat B."/>
            <person name="Grigoriev I.V."/>
            <person name="Hibbett D.S."/>
            <person name="Martin F."/>
        </authorList>
    </citation>
    <scope>NUCLEOTIDE SEQUENCE [LARGE SCALE GENOMIC DNA]</scope>
    <source>
        <strain evidence="6">Foug A</strain>
    </source>
</reference>
<evidence type="ECO:0000313" key="5">
    <source>
        <dbReference type="EMBL" id="KIM64317.1"/>
    </source>
</evidence>
<keyword evidence="6" id="KW-1185">Reference proteome</keyword>
<dbReference type="HOGENOM" id="CLU_091071_2_0_1"/>
<dbReference type="STRING" id="1036808.A0A0C3AHB7"/>
<keyword evidence="2 3" id="KW-0862">Zinc</keyword>
<dbReference type="CDD" id="cd00924">
    <property type="entry name" value="Cyt_c_Oxidase_Vb"/>
    <property type="match status" value="1"/>
</dbReference>
<proteinExistence type="predicted"/>
<dbReference type="GO" id="GO:0046872">
    <property type="term" value="F:metal ion binding"/>
    <property type="evidence" value="ECO:0007669"/>
    <property type="project" value="UniProtKB-KW"/>
</dbReference>
<gene>
    <name evidence="5" type="ORF">SCLCIDRAFT_115300</name>
</gene>
<dbReference type="Gene3D" id="2.60.11.10">
    <property type="entry name" value="Cytochrome c oxidase, subunit Vb"/>
    <property type="match status" value="1"/>
</dbReference>
<dbReference type="InParanoid" id="A0A0C3AHB7"/>
<feature type="binding site" evidence="3">
    <location>
        <position position="116"/>
    </location>
    <ligand>
        <name>Zn(2+)</name>
        <dbReference type="ChEBI" id="CHEBI:29105"/>
    </ligand>
</feature>
<accession>A0A0C3AHB7</accession>
<evidence type="ECO:0000256" key="3">
    <source>
        <dbReference type="PIRSR" id="PIRSR602124-2"/>
    </source>
</evidence>
<feature type="binding site" evidence="3">
    <location>
        <position position="134"/>
    </location>
    <ligand>
        <name>Zn(2+)</name>
        <dbReference type="ChEBI" id="CHEBI:29105"/>
    </ligand>
</feature>
<sequence>MFSASLRAVRPATLRITRSAQLSAVRALSSTSAARSDHHAPAIFGPGAKPGEVPTDEQQATGIERFQLLAEIQGVSAFDKEPLDSSRIGTLADPIKVFSLDVERIVGCTGSPADSHELNWFMLRKERNRRCPECGSVYTLDYQGPSLEDAHHHH</sequence>
<dbReference type="GO" id="GO:0006123">
    <property type="term" value="P:mitochondrial electron transport, cytochrome c to oxygen"/>
    <property type="evidence" value="ECO:0007669"/>
    <property type="project" value="InterPro"/>
</dbReference>
<evidence type="ECO:0000313" key="6">
    <source>
        <dbReference type="Proteomes" id="UP000053989"/>
    </source>
</evidence>
<evidence type="ECO:0000256" key="2">
    <source>
        <dbReference type="ARBA" id="ARBA00022833"/>
    </source>
</evidence>
<dbReference type="OrthoDB" id="10249250at2759"/>
<dbReference type="PANTHER" id="PTHR10122">
    <property type="entry name" value="CYTOCHROME C OXIDASE SUBUNIT 5B, MITOCHONDRIAL"/>
    <property type="match status" value="1"/>
</dbReference>
<dbReference type="GO" id="GO:0045277">
    <property type="term" value="C:respiratory chain complex IV"/>
    <property type="evidence" value="ECO:0007669"/>
    <property type="project" value="InterPro"/>
</dbReference>
<dbReference type="GO" id="GO:0005740">
    <property type="term" value="C:mitochondrial envelope"/>
    <property type="evidence" value="ECO:0007669"/>
    <property type="project" value="InterPro"/>
</dbReference>
<organism evidence="5 6">
    <name type="scientific">Scleroderma citrinum Foug A</name>
    <dbReference type="NCBI Taxonomy" id="1036808"/>
    <lineage>
        <taxon>Eukaryota</taxon>
        <taxon>Fungi</taxon>
        <taxon>Dikarya</taxon>
        <taxon>Basidiomycota</taxon>
        <taxon>Agaricomycotina</taxon>
        <taxon>Agaricomycetes</taxon>
        <taxon>Agaricomycetidae</taxon>
        <taxon>Boletales</taxon>
        <taxon>Sclerodermatineae</taxon>
        <taxon>Sclerodermataceae</taxon>
        <taxon>Scleroderma</taxon>
    </lineage>
</organism>
<dbReference type="Pfam" id="PF01215">
    <property type="entry name" value="COX5B"/>
    <property type="match status" value="1"/>
</dbReference>
<feature type="binding site" evidence="3">
    <location>
        <position position="131"/>
    </location>
    <ligand>
        <name>Zn(2+)</name>
        <dbReference type="ChEBI" id="CHEBI:29105"/>
    </ligand>
</feature>
<evidence type="ECO:0000256" key="4">
    <source>
        <dbReference type="SAM" id="MobiDB-lite"/>
    </source>
</evidence>
<reference evidence="5 6" key="1">
    <citation type="submission" date="2014-04" db="EMBL/GenBank/DDBJ databases">
        <authorList>
            <consortium name="DOE Joint Genome Institute"/>
            <person name="Kuo A."/>
            <person name="Kohler A."/>
            <person name="Nagy L.G."/>
            <person name="Floudas D."/>
            <person name="Copeland A."/>
            <person name="Barry K.W."/>
            <person name="Cichocki N."/>
            <person name="Veneault-Fourrey C."/>
            <person name="LaButti K."/>
            <person name="Lindquist E.A."/>
            <person name="Lipzen A."/>
            <person name="Lundell T."/>
            <person name="Morin E."/>
            <person name="Murat C."/>
            <person name="Sun H."/>
            <person name="Tunlid A."/>
            <person name="Henrissat B."/>
            <person name="Grigoriev I.V."/>
            <person name="Hibbett D.S."/>
            <person name="Martin F."/>
            <person name="Nordberg H.P."/>
            <person name="Cantor M.N."/>
            <person name="Hua S.X."/>
        </authorList>
    </citation>
    <scope>NUCLEOTIDE SEQUENCE [LARGE SCALE GENOMIC DNA]</scope>
    <source>
        <strain evidence="5 6">Foug A</strain>
    </source>
</reference>
<name>A0A0C3AHB7_9AGAM</name>
<feature type="region of interest" description="Disordered" evidence="4">
    <location>
        <begin position="36"/>
        <end position="55"/>
    </location>
</feature>
<dbReference type="PROSITE" id="PS51359">
    <property type="entry name" value="COX5B_2"/>
    <property type="match status" value="1"/>
</dbReference>
<feature type="binding site" evidence="3">
    <location>
        <position position="108"/>
    </location>
    <ligand>
        <name>Zn(2+)</name>
        <dbReference type="ChEBI" id="CHEBI:29105"/>
    </ligand>
</feature>
<dbReference type="Proteomes" id="UP000053989">
    <property type="component" value="Unassembled WGS sequence"/>
</dbReference>
<dbReference type="InterPro" id="IPR036972">
    <property type="entry name" value="Cyt_c_oxidase_su5b_sf"/>
</dbReference>
<dbReference type="AlphaFoldDB" id="A0A0C3AHB7"/>
<dbReference type="PANTHER" id="PTHR10122:SF0">
    <property type="entry name" value="CYTOCHROME C OXIDASE SUBUNIT 5B, ISOFORM A-RELATED"/>
    <property type="match status" value="1"/>
</dbReference>
<protein>
    <submittedName>
        <fullName evidence="5">Uncharacterized protein</fullName>
    </submittedName>
</protein>
<dbReference type="EMBL" id="KN822029">
    <property type="protein sequence ID" value="KIM64317.1"/>
    <property type="molecule type" value="Genomic_DNA"/>
</dbReference>
<dbReference type="SUPFAM" id="SSF57802">
    <property type="entry name" value="Rubredoxin-like"/>
    <property type="match status" value="1"/>
</dbReference>
<dbReference type="InterPro" id="IPR002124">
    <property type="entry name" value="Cyt_c_oxidase_su5b"/>
</dbReference>
<dbReference type="FunCoup" id="A0A0C3AHB7">
    <property type="interactions" value="224"/>
</dbReference>
<evidence type="ECO:0000256" key="1">
    <source>
        <dbReference type="ARBA" id="ARBA00022723"/>
    </source>
</evidence>
<keyword evidence="1 3" id="KW-0479">Metal-binding</keyword>